<evidence type="ECO:0000313" key="2">
    <source>
        <dbReference type="EMBL" id="PKC02425.1"/>
    </source>
</evidence>
<dbReference type="VEuPathDB" id="FungiDB:RhiirA1_472169"/>
<dbReference type="Proteomes" id="UP000232688">
    <property type="component" value="Unassembled WGS sequence"/>
</dbReference>
<feature type="region of interest" description="Disordered" evidence="1">
    <location>
        <begin position="1"/>
        <end position="46"/>
    </location>
</feature>
<dbReference type="OrthoDB" id="10337119at2759"/>
<protein>
    <submittedName>
        <fullName evidence="2">Uncharacterized protein</fullName>
    </submittedName>
</protein>
<organism evidence="2 5">
    <name type="scientific">Rhizophagus irregularis</name>
    <dbReference type="NCBI Taxonomy" id="588596"/>
    <lineage>
        <taxon>Eukaryota</taxon>
        <taxon>Fungi</taxon>
        <taxon>Fungi incertae sedis</taxon>
        <taxon>Mucoromycota</taxon>
        <taxon>Glomeromycotina</taxon>
        <taxon>Glomeromycetes</taxon>
        <taxon>Glomerales</taxon>
        <taxon>Glomeraceae</taxon>
        <taxon>Rhizophagus</taxon>
    </lineage>
</organism>
<feature type="compositionally biased region" description="Basic and acidic residues" evidence="1">
    <location>
        <begin position="18"/>
        <end position="46"/>
    </location>
</feature>
<evidence type="ECO:0000256" key="1">
    <source>
        <dbReference type="SAM" id="MobiDB-lite"/>
    </source>
</evidence>
<dbReference type="Proteomes" id="UP000232722">
    <property type="component" value="Unassembled WGS sequence"/>
</dbReference>
<proteinExistence type="predicted"/>
<reference evidence="2 5" key="1">
    <citation type="submission" date="2016-04" db="EMBL/GenBank/DDBJ databases">
        <title>Genome analyses suggest a sexual origin of heterokaryosis in a supposedly ancient asexual fungus.</title>
        <authorList>
            <person name="Ropars J."/>
            <person name="Sedzielewska K."/>
            <person name="Noel J."/>
            <person name="Charron P."/>
            <person name="Farinelli L."/>
            <person name="Marton T."/>
            <person name="Kruger M."/>
            <person name="Pelin A."/>
            <person name="Brachmann A."/>
            <person name="Corradi N."/>
        </authorList>
    </citation>
    <scope>NUCLEOTIDE SEQUENCE [LARGE SCALE GENOMIC DNA]</scope>
    <source>
        <strain evidence="2 5">A5</strain>
    </source>
</reference>
<name>A0A2I1F7L7_9GLOM</name>
<comment type="caution">
    <text evidence="2">The sequence shown here is derived from an EMBL/GenBank/DDBJ whole genome shotgun (WGS) entry which is preliminary data.</text>
</comment>
<gene>
    <name evidence="3" type="ORF">RhiirA1_472169</name>
    <name evidence="2" type="ORF">RhiirA5_504038</name>
</gene>
<reference evidence="3 4" key="3">
    <citation type="submission" date="2017-10" db="EMBL/GenBank/DDBJ databases">
        <title>Extensive intraspecific genome diversity in a model arbuscular mycorrhizal fungus.</title>
        <authorList>
            <person name="Chen E.C.H."/>
            <person name="Morin E."/>
            <person name="Baudet D."/>
            <person name="Noel J."/>
            <person name="Ndikumana S."/>
            <person name="Charron P."/>
            <person name="St-Onge C."/>
            <person name="Giorgi J."/>
            <person name="Grigoriev I.V."/>
            <person name="Roux C."/>
            <person name="Martin F.M."/>
            <person name="Corradi N."/>
        </authorList>
    </citation>
    <scope>NUCLEOTIDE SEQUENCE [LARGE SCALE GENOMIC DNA]</scope>
    <source>
        <strain evidence="3 4">A1</strain>
    </source>
</reference>
<dbReference type="EMBL" id="LLXJ01001385">
    <property type="protein sequence ID" value="PKC02425.1"/>
    <property type="molecule type" value="Genomic_DNA"/>
</dbReference>
<reference evidence="2 5" key="2">
    <citation type="submission" date="2017-09" db="EMBL/GenBank/DDBJ databases">
        <title>Extensive intraspecific genome diversity in a model arbuscular mycorrhizal fungus.</title>
        <authorList>
            <person name="Chen E.C."/>
            <person name="Morin E."/>
            <person name="Beaudet D."/>
            <person name="Noel J."/>
            <person name="Ndikumana S."/>
            <person name="Charron P."/>
            <person name="St-Onge C."/>
            <person name="Giorgi J."/>
            <person name="Grigoriev I.V."/>
            <person name="Roux C."/>
            <person name="Martin F.M."/>
            <person name="Corradi N."/>
        </authorList>
    </citation>
    <scope>NUCLEOTIDE SEQUENCE [LARGE SCALE GENOMIC DNA]</scope>
    <source>
        <strain evidence="2 5">A5</strain>
    </source>
</reference>
<evidence type="ECO:0000313" key="5">
    <source>
        <dbReference type="Proteomes" id="UP000232722"/>
    </source>
</evidence>
<dbReference type="EMBL" id="LLXH01001761">
    <property type="protein sequence ID" value="PKC57659.1"/>
    <property type="molecule type" value="Genomic_DNA"/>
</dbReference>
<reference evidence="3 4" key="4">
    <citation type="submission" date="2017-10" db="EMBL/GenBank/DDBJ databases">
        <title>Genome analyses suggest a sexual origin of heterokaryosis in a supposedly ancient asexual fungus.</title>
        <authorList>
            <person name="Corradi N."/>
            <person name="Sedzielewska K."/>
            <person name="Noel J."/>
            <person name="Charron P."/>
            <person name="Farinelli L."/>
            <person name="Marton T."/>
            <person name="Kruger M."/>
            <person name="Pelin A."/>
            <person name="Brachmann A."/>
            <person name="Corradi N."/>
        </authorList>
    </citation>
    <scope>NUCLEOTIDE SEQUENCE [LARGE SCALE GENOMIC DNA]</scope>
    <source>
        <strain evidence="3 4">A1</strain>
    </source>
</reference>
<evidence type="ECO:0000313" key="3">
    <source>
        <dbReference type="EMBL" id="PKC57659.1"/>
    </source>
</evidence>
<evidence type="ECO:0000313" key="4">
    <source>
        <dbReference type="Proteomes" id="UP000232688"/>
    </source>
</evidence>
<accession>A0A2I1F7L7</accession>
<sequence length="155" mass="17984">MDEIEVETQNNTFASAETKIDIHDNDNIKEHRVETEKTPSEMKDDSYEQHRKSICQILVSQYMNDEGYGSDNYGSDNYVVTYSREDKSFLGWPIKENGLQQHDVYFKLISVISASSDQNFMIFSLLESLGLDESDHLYFTKFGVIYLEIFAFGIF</sequence>
<dbReference type="AlphaFoldDB" id="A0A2I1F7L7"/>